<protein>
    <submittedName>
        <fullName evidence="1">Uncharacterized protein</fullName>
    </submittedName>
</protein>
<proteinExistence type="predicted"/>
<name>A0ACB8Y339_ARCLA</name>
<gene>
    <name evidence="1" type="ORF">L6452_37105</name>
</gene>
<dbReference type="EMBL" id="CM042060">
    <property type="protein sequence ID" value="KAI3677835.1"/>
    <property type="molecule type" value="Genomic_DNA"/>
</dbReference>
<reference evidence="1 2" key="2">
    <citation type="journal article" date="2022" name="Mol. Ecol. Resour.">
        <title>The genomes of chicory, endive, great burdock and yacon provide insights into Asteraceae paleo-polyploidization history and plant inulin production.</title>
        <authorList>
            <person name="Fan W."/>
            <person name="Wang S."/>
            <person name="Wang H."/>
            <person name="Wang A."/>
            <person name="Jiang F."/>
            <person name="Liu H."/>
            <person name="Zhao H."/>
            <person name="Xu D."/>
            <person name="Zhang Y."/>
        </authorList>
    </citation>
    <scope>NUCLEOTIDE SEQUENCE [LARGE SCALE GENOMIC DNA]</scope>
    <source>
        <strain evidence="2">cv. Niubang</strain>
    </source>
</reference>
<sequence>MPFSTGNVLGADTQRGISKWKTVILRAINRSIEPVAILEVKRLEKIDFYVHNDKRKTSPDPEIKKYIEKAREIFGVYVDPMVGHL</sequence>
<evidence type="ECO:0000313" key="1">
    <source>
        <dbReference type="EMBL" id="KAI3677835.1"/>
    </source>
</evidence>
<evidence type="ECO:0000313" key="2">
    <source>
        <dbReference type="Proteomes" id="UP001055879"/>
    </source>
</evidence>
<reference evidence="2" key="1">
    <citation type="journal article" date="2022" name="Mol. Ecol. Resour.">
        <title>The genomes of chicory, endive, great burdock and yacon provide insights into Asteraceae palaeo-polyploidization history and plant inulin production.</title>
        <authorList>
            <person name="Fan W."/>
            <person name="Wang S."/>
            <person name="Wang H."/>
            <person name="Wang A."/>
            <person name="Jiang F."/>
            <person name="Liu H."/>
            <person name="Zhao H."/>
            <person name="Xu D."/>
            <person name="Zhang Y."/>
        </authorList>
    </citation>
    <scope>NUCLEOTIDE SEQUENCE [LARGE SCALE GENOMIC DNA]</scope>
    <source>
        <strain evidence="2">cv. Niubang</strain>
    </source>
</reference>
<accession>A0ACB8Y339</accession>
<organism evidence="1 2">
    <name type="scientific">Arctium lappa</name>
    <name type="common">Greater burdock</name>
    <name type="synonym">Lappa major</name>
    <dbReference type="NCBI Taxonomy" id="4217"/>
    <lineage>
        <taxon>Eukaryota</taxon>
        <taxon>Viridiplantae</taxon>
        <taxon>Streptophyta</taxon>
        <taxon>Embryophyta</taxon>
        <taxon>Tracheophyta</taxon>
        <taxon>Spermatophyta</taxon>
        <taxon>Magnoliopsida</taxon>
        <taxon>eudicotyledons</taxon>
        <taxon>Gunneridae</taxon>
        <taxon>Pentapetalae</taxon>
        <taxon>asterids</taxon>
        <taxon>campanulids</taxon>
        <taxon>Asterales</taxon>
        <taxon>Asteraceae</taxon>
        <taxon>Carduoideae</taxon>
        <taxon>Cardueae</taxon>
        <taxon>Arctiinae</taxon>
        <taxon>Arctium</taxon>
    </lineage>
</organism>
<comment type="caution">
    <text evidence="1">The sequence shown here is derived from an EMBL/GenBank/DDBJ whole genome shotgun (WGS) entry which is preliminary data.</text>
</comment>
<dbReference type="Proteomes" id="UP001055879">
    <property type="component" value="Linkage Group LG14"/>
</dbReference>
<keyword evidence="2" id="KW-1185">Reference proteome</keyword>